<organism evidence="2 3">
    <name type="scientific">Corynebacterium casei UCMA 3821</name>
    <dbReference type="NCBI Taxonomy" id="1110505"/>
    <lineage>
        <taxon>Bacteria</taxon>
        <taxon>Bacillati</taxon>
        <taxon>Actinomycetota</taxon>
        <taxon>Actinomycetes</taxon>
        <taxon>Mycobacteriales</taxon>
        <taxon>Corynebacteriaceae</taxon>
        <taxon>Corynebacterium</taxon>
    </lineage>
</organism>
<keyword evidence="1" id="KW-1133">Transmembrane helix</keyword>
<gene>
    <name evidence="2" type="ORF">CCAS_01275</name>
</gene>
<evidence type="ECO:0000313" key="2">
    <source>
        <dbReference type="EMBL" id="CCE53872.1"/>
    </source>
</evidence>
<evidence type="ECO:0000256" key="1">
    <source>
        <dbReference type="SAM" id="Phobius"/>
    </source>
</evidence>
<keyword evidence="1" id="KW-0812">Transmembrane</keyword>
<comment type="caution">
    <text evidence="2">The sequence shown here is derived from an EMBL/GenBank/DDBJ whole genome shotgun (WGS) entry which is preliminary data.</text>
</comment>
<keyword evidence="1" id="KW-0472">Membrane</keyword>
<dbReference type="EMBL" id="CAFW01000011">
    <property type="protein sequence ID" value="CCE53872.1"/>
    <property type="molecule type" value="Genomic_DNA"/>
</dbReference>
<name>G7HUQ4_9CORY</name>
<reference evidence="2 3" key="1">
    <citation type="journal article" date="2012" name="J. Bacteriol.">
        <title>Genome Sequence of Corynebacterium casei UCMA 3821, Isolated from a Smear-Ripened Cheese.</title>
        <authorList>
            <person name="Monnet C."/>
            <person name="Loux V."/>
            <person name="Bento P."/>
            <person name="Gibrat J.F."/>
            <person name="Straub C."/>
            <person name="Bonnarme P."/>
            <person name="Landaud S."/>
            <person name="Irlinger F."/>
        </authorList>
    </citation>
    <scope>NUCLEOTIDE SEQUENCE [LARGE SCALE GENOMIC DNA]</scope>
    <source>
        <strain evidence="2 3">UCMA 3821</strain>
    </source>
</reference>
<feature type="transmembrane region" description="Helical" evidence="1">
    <location>
        <begin position="67"/>
        <end position="91"/>
    </location>
</feature>
<proteinExistence type="predicted"/>
<dbReference type="Proteomes" id="UP000004840">
    <property type="component" value="Unassembled WGS sequence"/>
</dbReference>
<sequence>MEVVEGADALDVEVTFGFGALEVVVGAAEVVSSVGSAGFAEVVEGAGCAEVVVSLLLVGSGFGALDVVVGAGVCSVVVTAGVLMTSVLTVIASALSHATSSGCQPRVQLSGKGWISLVQRCGRSRWNGLRRYQG</sequence>
<evidence type="ECO:0000313" key="3">
    <source>
        <dbReference type="Proteomes" id="UP000004840"/>
    </source>
</evidence>
<protein>
    <submittedName>
        <fullName evidence="2">Uncharacterized protein</fullName>
    </submittedName>
</protein>
<dbReference type="AlphaFoldDB" id="G7HUQ4"/>
<accession>G7HUQ4</accession>